<sequence length="145" mass="15752">MPRKILLPTFRRSTFRAPDPEAAARFDLALPGANVDDDRRAAAELAELDDLRSQSIETALLEQRRLVEDRLAAEAAEDRAAAARRHGLAAEEADTGAVAPGRPQVARSSFVAGPAGERPRHPRHRADRVGNRRPTSGPRRPVVVG</sequence>
<evidence type="ECO:0000313" key="2">
    <source>
        <dbReference type="EMBL" id="MDR5690949.1"/>
    </source>
</evidence>
<dbReference type="EMBL" id="JAVKGS010000001">
    <property type="protein sequence ID" value="MDR5690949.1"/>
    <property type="molecule type" value="Genomic_DNA"/>
</dbReference>
<keyword evidence="3" id="KW-1185">Reference proteome</keyword>
<dbReference type="RefSeq" id="WP_310519622.1">
    <property type="nucleotide sequence ID" value="NZ_BAABBS010000004.1"/>
</dbReference>
<dbReference type="Proteomes" id="UP001260072">
    <property type="component" value="Unassembled WGS sequence"/>
</dbReference>
<organism evidence="2 3">
    <name type="scientific">Agromyces indicus</name>
    <dbReference type="NCBI Taxonomy" id="758919"/>
    <lineage>
        <taxon>Bacteria</taxon>
        <taxon>Bacillati</taxon>
        <taxon>Actinomycetota</taxon>
        <taxon>Actinomycetes</taxon>
        <taxon>Micrococcales</taxon>
        <taxon>Microbacteriaceae</taxon>
        <taxon>Agromyces</taxon>
    </lineage>
</organism>
<comment type="caution">
    <text evidence="2">The sequence shown here is derived from an EMBL/GenBank/DDBJ whole genome shotgun (WGS) entry which is preliminary data.</text>
</comment>
<reference evidence="3" key="1">
    <citation type="submission" date="2023-07" db="EMBL/GenBank/DDBJ databases">
        <title>Description of three actinobacteria isolated from air of manufacturing shop in a pharmaceutical factory.</title>
        <authorList>
            <person name="Zhang D.-F."/>
        </authorList>
    </citation>
    <scope>NUCLEOTIDE SEQUENCE [LARGE SCALE GENOMIC DNA]</scope>
    <source>
        <strain evidence="3">CCTCC AB 2011122</strain>
    </source>
</reference>
<feature type="region of interest" description="Disordered" evidence="1">
    <location>
        <begin position="74"/>
        <end position="145"/>
    </location>
</feature>
<accession>A0ABU1FGT1</accession>
<protein>
    <submittedName>
        <fullName evidence="2">Uncharacterized protein</fullName>
    </submittedName>
</protein>
<proteinExistence type="predicted"/>
<evidence type="ECO:0000313" key="3">
    <source>
        <dbReference type="Proteomes" id="UP001260072"/>
    </source>
</evidence>
<gene>
    <name evidence="2" type="ORF">RH861_02610</name>
</gene>
<evidence type="ECO:0000256" key="1">
    <source>
        <dbReference type="SAM" id="MobiDB-lite"/>
    </source>
</evidence>
<name>A0ABU1FGT1_9MICO</name>